<proteinExistence type="predicted"/>
<dbReference type="EMBL" id="GBXM01103313">
    <property type="protein sequence ID" value="JAH05264.1"/>
    <property type="molecule type" value="Transcribed_RNA"/>
</dbReference>
<evidence type="ECO:0000313" key="2">
    <source>
        <dbReference type="EMBL" id="JAH05264.1"/>
    </source>
</evidence>
<dbReference type="AlphaFoldDB" id="A0A0E9PL97"/>
<reference evidence="2" key="2">
    <citation type="journal article" date="2015" name="Fish Shellfish Immunol.">
        <title>Early steps in the European eel (Anguilla anguilla)-Vibrio vulnificus interaction in the gills: Role of the RtxA13 toxin.</title>
        <authorList>
            <person name="Callol A."/>
            <person name="Pajuelo D."/>
            <person name="Ebbesson L."/>
            <person name="Teles M."/>
            <person name="MacKenzie S."/>
            <person name="Amaro C."/>
        </authorList>
    </citation>
    <scope>NUCLEOTIDE SEQUENCE</scope>
</reference>
<organism evidence="2">
    <name type="scientific">Anguilla anguilla</name>
    <name type="common">European freshwater eel</name>
    <name type="synonym">Muraena anguilla</name>
    <dbReference type="NCBI Taxonomy" id="7936"/>
    <lineage>
        <taxon>Eukaryota</taxon>
        <taxon>Metazoa</taxon>
        <taxon>Chordata</taxon>
        <taxon>Craniata</taxon>
        <taxon>Vertebrata</taxon>
        <taxon>Euteleostomi</taxon>
        <taxon>Actinopterygii</taxon>
        <taxon>Neopterygii</taxon>
        <taxon>Teleostei</taxon>
        <taxon>Anguilliformes</taxon>
        <taxon>Anguillidae</taxon>
        <taxon>Anguilla</taxon>
    </lineage>
</organism>
<keyword evidence="1" id="KW-0472">Membrane</keyword>
<name>A0A0E9PL97_ANGAN</name>
<evidence type="ECO:0000256" key="1">
    <source>
        <dbReference type="SAM" id="Phobius"/>
    </source>
</evidence>
<keyword evidence="1" id="KW-0812">Transmembrane</keyword>
<feature type="transmembrane region" description="Helical" evidence="1">
    <location>
        <begin position="6"/>
        <end position="27"/>
    </location>
</feature>
<keyword evidence="1" id="KW-1133">Transmembrane helix</keyword>
<accession>A0A0E9PL97</accession>
<protein>
    <submittedName>
        <fullName evidence="2">Uncharacterized protein</fullName>
    </submittedName>
</protein>
<reference evidence="2" key="1">
    <citation type="submission" date="2014-11" db="EMBL/GenBank/DDBJ databases">
        <authorList>
            <person name="Amaro Gonzalez C."/>
        </authorList>
    </citation>
    <scope>NUCLEOTIDE SEQUENCE</scope>
</reference>
<sequence>MAAARFSASCTYASLQVGGFFFLVVAVSGTHEWITRSGSAVMWAHGVFLGLTCPLDSGPGWGSPFWFPPWNWASPPALGTLFPRF</sequence>